<gene>
    <name evidence="2" type="ORF">LtaPh_3112100</name>
</gene>
<feature type="region of interest" description="Disordered" evidence="1">
    <location>
        <begin position="177"/>
        <end position="210"/>
    </location>
</feature>
<dbReference type="OrthoDB" id="266181at2759"/>
<reference evidence="2" key="1">
    <citation type="submission" date="2019-11" db="EMBL/GenBank/DDBJ databases">
        <title>Leishmania tarentolae CDS.</title>
        <authorList>
            <person name="Goto Y."/>
            <person name="Yamagishi J."/>
        </authorList>
    </citation>
    <scope>NUCLEOTIDE SEQUENCE [LARGE SCALE GENOMIC DNA]</scope>
    <source>
        <strain evidence="2">Parrot Tar II</strain>
    </source>
</reference>
<accession>A0A640KNE7</accession>
<evidence type="ECO:0000313" key="3">
    <source>
        <dbReference type="Proteomes" id="UP000419144"/>
    </source>
</evidence>
<sequence length="292" mass="31049">MGYQGERLRHLLFGARLHSITVMSSPSATSAPAEATIESYRGIAFFTSADGSHCLVGMVASTPTMTQNDGSVAVLVQPRPLILLSPQTLQDVRGSGGLITGHLVDASDPSVGGLLTASIPSPKWANSNGNSTLPRSVDDGGGVMTAEELQEMQEHRDTLKADIASSRERVREIDELLRQKTQEKNRSTTSATTPSSLQAPSLLKEHLNTPRETVDGVTKAANAAEKELLLARAGLRTVKPFAWADLRRHSGSASPLLVSLIETAVALLHDSTCASFDDAIVQGLSLPKRLLP</sequence>
<keyword evidence="3" id="KW-1185">Reference proteome</keyword>
<proteinExistence type="predicted"/>
<evidence type="ECO:0000256" key="1">
    <source>
        <dbReference type="SAM" id="MobiDB-lite"/>
    </source>
</evidence>
<feature type="compositionally biased region" description="Polar residues" evidence="1">
    <location>
        <begin position="187"/>
        <end position="199"/>
    </location>
</feature>
<dbReference type="EMBL" id="BLBS01000046">
    <property type="protein sequence ID" value="GET91123.1"/>
    <property type="molecule type" value="Genomic_DNA"/>
</dbReference>
<dbReference type="VEuPathDB" id="TriTrypDB:LtaPh_3112100"/>
<organism evidence="2 3">
    <name type="scientific">Leishmania tarentolae</name>
    <name type="common">Sauroleishmania tarentolae</name>
    <dbReference type="NCBI Taxonomy" id="5689"/>
    <lineage>
        <taxon>Eukaryota</taxon>
        <taxon>Discoba</taxon>
        <taxon>Euglenozoa</taxon>
        <taxon>Kinetoplastea</taxon>
        <taxon>Metakinetoplastina</taxon>
        <taxon>Trypanosomatida</taxon>
        <taxon>Trypanosomatidae</taxon>
        <taxon>Leishmaniinae</taxon>
        <taxon>Leishmania</taxon>
        <taxon>lizard Leishmania</taxon>
    </lineage>
</organism>
<dbReference type="AlphaFoldDB" id="A0A640KNE7"/>
<name>A0A640KNE7_LEITA</name>
<evidence type="ECO:0000313" key="2">
    <source>
        <dbReference type="EMBL" id="GET91123.1"/>
    </source>
</evidence>
<protein>
    <submittedName>
        <fullName evidence="2">Uncharacterized protein</fullName>
    </submittedName>
</protein>
<feature type="compositionally biased region" description="Basic and acidic residues" evidence="1">
    <location>
        <begin position="177"/>
        <end position="186"/>
    </location>
</feature>
<dbReference type="Proteomes" id="UP000419144">
    <property type="component" value="Unassembled WGS sequence"/>
</dbReference>
<comment type="caution">
    <text evidence="2">The sequence shown here is derived from an EMBL/GenBank/DDBJ whole genome shotgun (WGS) entry which is preliminary data.</text>
</comment>